<proteinExistence type="predicted"/>
<organism evidence="1 2">
    <name type="scientific">Futiania mangrovi</name>
    <dbReference type="NCBI Taxonomy" id="2959716"/>
    <lineage>
        <taxon>Bacteria</taxon>
        <taxon>Pseudomonadati</taxon>
        <taxon>Pseudomonadota</taxon>
        <taxon>Alphaproteobacteria</taxon>
        <taxon>Futianiales</taxon>
        <taxon>Futianiaceae</taxon>
        <taxon>Futiania</taxon>
    </lineage>
</organism>
<reference evidence="1" key="1">
    <citation type="submission" date="2022-06" db="EMBL/GenBank/DDBJ databases">
        <title>Isolation and Genomics of Futiania mangrovii gen. nov., sp. nov., a Rare and Metabolically-versatile member in the Class Alphaproteobacteria.</title>
        <authorList>
            <person name="Liu L."/>
            <person name="Huang W.-C."/>
            <person name="Pan J."/>
            <person name="Li J."/>
            <person name="Huang Y."/>
            <person name="Du H."/>
            <person name="Liu Y."/>
            <person name="Li M."/>
        </authorList>
    </citation>
    <scope>NUCLEOTIDE SEQUENCE</scope>
    <source>
        <strain evidence="1">FT118</strain>
    </source>
</reference>
<keyword evidence="2" id="KW-1185">Reference proteome</keyword>
<accession>A0A9J6PJI6</accession>
<dbReference type="Gene3D" id="2.160.20.160">
    <property type="match status" value="1"/>
</dbReference>
<evidence type="ECO:0000313" key="2">
    <source>
        <dbReference type="Proteomes" id="UP001055804"/>
    </source>
</evidence>
<protein>
    <recommendedName>
        <fullName evidence="3">Calcium-binding protein</fullName>
    </recommendedName>
</protein>
<evidence type="ECO:0000313" key="1">
    <source>
        <dbReference type="EMBL" id="MCP1336242.1"/>
    </source>
</evidence>
<name>A0A9J6PJI6_9PROT</name>
<sequence>MSVISSNLEAGTLVTGGDAADGDFALPETGGDQVAWGFFGGSSGGETFNVPGNGARLEGTDGPDTFIVGPGHANFVYGGGGSDTFRLTPGGELTGANGGPGADSFLGQQGGTFGRIEGGPGDDYYANPYGTIDSFDGGSGNDYAVVNASDLFRLDRGQPGYGIDGSSNTPRWLGGGDTLEVRAGPGDPNLRAVQDEDGQARLQYQTGGGWADVPGVTGWEEINISRQ</sequence>
<dbReference type="AlphaFoldDB" id="A0A9J6PJI6"/>
<comment type="caution">
    <text evidence="1">The sequence shown here is derived from an EMBL/GenBank/DDBJ whole genome shotgun (WGS) entry which is preliminary data.</text>
</comment>
<gene>
    <name evidence="1" type="ORF">NJQ99_07485</name>
</gene>
<dbReference type="EMBL" id="JAMZFT010000002">
    <property type="protein sequence ID" value="MCP1336242.1"/>
    <property type="molecule type" value="Genomic_DNA"/>
</dbReference>
<dbReference type="RefSeq" id="WP_269332209.1">
    <property type="nucleotide sequence ID" value="NZ_JAMZFT010000002.1"/>
</dbReference>
<evidence type="ECO:0008006" key="3">
    <source>
        <dbReference type="Google" id="ProtNLM"/>
    </source>
</evidence>
<dbReference type="Proteomes" id="UP001055804">
    <property type="component" value="Unassembled WGS sequence"/>
</dbReference>